<dbReference type="Proteomes" id="UP000677305">
    <property type="component" value="Chromosome"/>
</dbReference>
<gene>
    <name evidence="1" type="ORF">HYG85_12340</name>
</gene>
<dbReference type="KEGG" id="vgu:HYG85_12340"/>
<protein>
    <submittedName>
        <fullName evidence="1">Uncharacterized protein</fullName>
    </submittedName>
</protein>
<organism evidence="1 2">
    <name type="scientific">Vallitalea guaymasensis</name>
    <dbReference type="NCBI Taxonomy" id="1185412"/>
    <lineage>
        <taxon>Bacteria</taxon>
        <taxon>Bacillati</taxon>
        <taxon>Bacillota</taxon>
        <taxon>Clostridia</taxon>
        <taxon>Lachnospirales</taxon>
        <taxon>Vallitaleaceae</taxon>
        <taxon>Vallitalea</taxon>
    </lineage>
</organism>
<dbReference type="EMBL" id="CP058561">
    <property type="protein sequence ID" value="QUH29652.1"/>
    <property type="molecule type" value="Genomic_DNA"/>
</dbReference>
<evidence type="ECO:0000313" key="2">
    <source>
        <dbReference type="Proteomes" id="UP000677305"/>
    </source>
</evidence>
<reference evidence="1 2" key="1">
    <citation type="submission" date="2020-07" db="EMBL/GenBank/DDBJ databases">
        <title>Vallitalea guaymasensis genome.</title>
        <authorList>
            <person name="Postec A."/>
        </authorList>
    </citation>
    <scope>NUCLEOTIDE SEQUENCE [LARGE SCALE GENOMIC DNA]</scope>
    <source>
        <strain evidence="1 2">Ra1766G1</strain>
    </source>
</reference>
<dbReference type="RefSeq" id="WP_212693667.1">
    <property type="nucleotide sequence ID" value="NZ_CP058561.1"/>
</dbReference>
<name>A0A8J8MB39_9FIRM</name>
<proteinExistence type="predicted"/>
<keyword evidence="2" id="KW-1185">Reference proteome</keyword>
<dbReference type="AlphaFoldDB" id="A0A8J8MB39"/>
<sequence>MSKRGALVVYDVDGTILYVINDCYSEGIDIEPHNKPKGIPSMEFEYGELDGKELIRIDVSVPDNHKPIFKI</sequence>
<evidence type="ECO:0000313" key="1">
    <source>
        <dbReference type="EMBL" id="QUH29652.1"/>
    </source>
</evidence>
<accession>A0A8J8MB39</accession>